<sequence length="166" mass="18464">MRRKRRKPAPGSPPLVSGSAPHQNRHPASAPPMPPPEIMRSPFIGFMKEFGETLKRHSQLLHRQVLTWQMIRLTEDLNKILSHALRESPSWITASYANAAPLTMLRELYHPQLPWVPLGPQPTPGPIAKSEPPRPPHTMHSGLPRTPGFTPTRGKGTARGKTLVQG</sequence>
<name>A0A0C2SKB8_AMAMK</name>
<evidence type="ECO:0000313" key="2">
    <source>
        <dbReference type="EMBL" id="KIL54374.1"/>
    </source>
</evidence>
<accession>A0A0C2SKB8</accession>
<evidence type="ECO:0000313" key="3">
    <source>
        <dbReference type="Proteomes" id="UP000054549"/>
    </source>
</evidence>
<dbReference type="Proteomes" id="UP000054549">
    <property type="component" value="Unassembled WGS sequence"/>
</dbReference>
<dbReference type="HOGENOM" id="CLU_136302_0_0_1"/>
<feature type="region of interest" description="Disordered" evidence="1">
    <location>
        <begin position="1"/>
        <end position="37"/>
    </location>
</feature>
<protein>
    <submittedName>
        <fullName evidence="2">Uncharacterized protein</fullName>
    </submittedName>
</protein>
<feature type="region of interest" description="Disordered" evidence="1">
    <location>
        <begin position="119"/>
        <end position="166"/>
    </location>
</feature>
<dbReference type="AlphaFoldDB" id="A0A0C2SKB8"/>
<dbReference type="InParanoid" id="A0A0C2SKB8"/>
<proteinExistence type="predicted"/>
<evidence type="ECO:0000256" key="1">
    <source>
        <dbReference type="SAM" id="MobiDB-lite"/>
    </source>
</evidence>
<organism evidence="2 3">
    <name type="scientific">Amanita muscaria (strain Koide BX008)</name>
    <dbReference type="NCBI Taxonomy" id="946122"/>
    <lineage>
        <taxon>Eukaryota</taxon>
        <taxon>Fungi</taxon>
        <taxon>Dikarya</taxon>
        <taxon>Basidiomycota</taxon>
        <taxon>Agaricomycotina</taxon>
        <taxon>Agaricomycetes</taxon>
        <taxon>Agaricomycetidae</taxon>
        <taxon>Agaricales</taxon>
        <taxon>Pluteineae</taxon>
        <taxon>Amanitaceae</taxon>
        <taxon>Amanita</taxon>
    </lineage>
</organism>
<gene>
    <name evidence="2" type="ORF">M378DRAFT_18961</name>
</gene>
<reference evidence="2 3" key="1">
    <citation type="submission" date="2014-04" db="EMBL/GenBank/DDBJ databases">
        <title>Evolutionary Origins and Diversification of the Mycorrhizal Mutualists.</title>
        <authorList>
            <consortium name="DOE Joint Genome Institute"/>
            <consortium name="Mycorrhizal Genomics Consortium"/>
            <person name="Kohler A."/>
            <person name="Kuo A."/>
            <person name="Nagy L.G."/>
            <person name="Floudas D."/>
            <person name="Copeland A."/>
            <person name="Barry K.W."/>
            <person name="Cichocki N."/>
            <person name="Veneault-Fourrey C."/>
            <person name="LaButti K."/>
            <person name="Lindquist E.A."/>
            <person name="Lipzen A."/>
            <person name="Lundell T."/>
            <person name="Morin E."/>
            <person name="Murat C."/>
            <person name="Riley R."/>
            <person name="Ohm R."/>
            <person name="Sun H."/>
            <person name="Tunlid A."/>
            <person name="Henrissat B."/>
            <person name="Grigoriev I.V."/>
            <person name="Hibbett D.S."/>
            <person name="Martin F."/>
        </authorList>
    </citation>
    <scope>NUCLEOTIDE SEQUENCE [LARGE SCALE GENOMIC DNA]</scope>
    <source>
        <strain evidence="2 3">Koide BX008</strain>
    </source>
</reference>
<dbReference type="EMBL" id="KN818786">
    <property type="protein sequence ID" value="KIL54374.1"/>
    <property type="molecule type" value="Genomic_DNA"/>
</dbReference>
<keyword evidence="3" id="KW-1185">Reference proteome</keyword>